<dbReference type="PANTHER" id="PTHR12428">
    <property type="entry name" value="OXA1"/>
    <property type="match status" value="1"/>
</dbReference>
<feature type="transmembrane region" description="Helical" evidence="5">
    <location>
        <begin position="215"/>
        <end position="232"/>
    </location>
</feature>
<gene>
    <name evidence="6 8 9" type="ORF">SRAE_2000198300</name>
</gene>
<evidence type="ECO:0000256" key="3">
    <source>
        <dbReference type="ARBA" id="ARBA00022989"/>
    </source>
</evidence>
<keyword evidence="7" id="KW-1185">Reference proteome</keyword>
<dbReference type="GO" id="GO:0032979">
    <property type="term" value="P:protein insertion into mitochondrial inner membrane from matrix"/>
    <property type="evidence" value="ECO:0007669"/>
    <property type="project" value="TreeGrafter"/>
</dbReference>
<comment type="subcellular location">
    <subcellularLocation>
        <location evidence="1">Membrane</location>
        <topology evidence="1">Multi-pass membrane protein</topology>
    </subcellularLocation>
</comment>
<name>A0A090MYK0_STRRB</name>
<protein>
    <submittedName>
        <fullName evidence="6 8">Mitochondrial inner membrane protein COX18</fullName>
    </submittedName>
</protein>
<dbReference type="GeneID" id="36379684"/>
<dbReference type="OMA" id="IQHFAFR"/>
<dbReference type="GO" id="GO:0033617">
    <property type="term" value="P:mitochondrial respiratory chain complex IV assembly"/>
    <property type="evidence" value="ECO:0007669"/>
    <property type="project" value="TreeGrafter"/>
</dbReference>
<dbReference type="WormBase" id="SRAE_2000198300">
    <property type="protein sequence ID" value="SRP04877"/>
    <property type="gene ID" value="WBGene00262190"/>
</dbReference>
<accession>A0A090MYK0</accession>
<evidence type="ECO:0000256" key="1">
    <source>
        <dbReference type="ARBA" id="ARBA00004141"/>
    </source>
</evidence>
<organism evidence="6">
    <name type="scientific">Strongyloides ratti</name>
    <name type="common">Parasitic roundworm</name>
    <dbReference type="NCBI Taxonomy" id="34506"/>
    <lineage>
        <taxon>Eukaryota</taxon>
        <taxon>Metazoa</taxon>
        <taxon>Ecdysozoa</taxon>
        <taxon>Nematoda</taxon>
        <taxon>Chromadorea</taxon>
        <taxon>Rhabditida</taxon>
        <taxon>Tylenchina</taxon>
        <taxon>Panagrolaimomorpha</taxon>
        <taxon>Strongyloidoidea</taxon>
        <taxon>Strongyloididae</taxon>
        <taxon>Strongyloides</taxon>
    </lineage>
</organism>
<dbReference type="EMBL" id="LN609529">
    <property type="protein sequence ID" value="CEF67319.1"/>
    <property type="molecule type" value="Genomic_DNA"/>
</dbReference>
<dbReference type="AlphaFoldDB" id="A0A090MYK0"/>
<evidence type="ECO:0000256" key="4">
    <source>
        <dbReference type="ARBA" id="ARBA00023136"/>
    </source>
</evidence>
<reference evidence="6 7" key="1">
    <citation type="submission" date="2014-09" db="EMBL/GenBank/DDBJ databases">
        <authorList>
            <person name="Martin A.A."/>
        </authorList>
    </citation>
    <scope>NUCLEOTIDE SEQUENCE</scope>
    <source>
        <strain evidence="7">ED321</strain>
        <strain evidence="6">ED321 Heterogonic</strain>
    </source>
</reference>
<keyword evidence="2 5" id="KW-0812">Transmembrane</keyword>
<keyword evidence="3 5" id="KW-1133">Transmembrane helix</keyword>
<evidence type="ECO:0000313" key="7">
    <source>
        <dbReference type="Proteomes" id="UP000035682"/>
    </source>
</evidence>
<feature type="transmembrane region" description="Helical" evidence="5">
    <location>
        <begin position="171"/>
        <end position="192"/>
    </location>
</feature>
<dbReference type="CTD" id="36379684"/>
<keyword evidence="4 5" id="KW-0472">Membrane</keyword>
<dbReference type="WBParaSite" id="SRAE_2000198300.1">
    <property type="protein sequence ID" value="SRAE_2000198300.1"/>
    <property type="gene ID" value="WBGene00262190"/>
</dbReference>
<sequence length="318" mass="35765">MLLAKNFSSQLFRRSKRIPFSCVSVSNVFEERRNSSTTVSSVLETMFQYSSSCNITTGLQFCIEEFHALTGLGWGGTFVASAILLRLASSPAHILAEKLFAEKLYHVNNINKKFTDAIYKQLNIKFEPGITSGQIETLAKDNKVFTVVNRHIAENIEKVTIEKKLFTLRIYSLKFSTVPIWLFSSCAVRNIISGDFSPSIPGALWLSDLMLPDPYYILPATLGLIGFLNMYSQRLVDPTKNKNIAKIHDVLLALATIVCVKISIDLPACLSLYWLAVSVSGLVQIAIIRYPKFKKLLGIKKLPTDSKYPIVNLFRRRE</sequence>
<dbReference type="GO" id="GO:0032977">
    <property type="term" value="F:membrane insertase activity"/>
    <property type="evidence" value="ECO:0007669"/>
    <property type="project" value="InterPro"/>
</dbReference>
<dbReference type="STRING" id="34506.A0A090MYK0"/>
<feature type="transmembrane region" description="Helical" evidence="5">
    <location>
        <begin position="270"/>
        <end position="290"/>
    </location>
</feature>
<dbReference type="RefSeq" id="XP_024506519.1">
    <property type="nucleotide sequence ID" value="XM_024652999.1"/>
</dbReference>
<evidence type="ECO:0000313" key="9">
    <source>
        <dbReference type="WormBase" id="SRAE_2000198300"/>
    </source>
</evidence>
<evidence type="ECO:0000313" key="6">
    <source>
        <dbReference type="EMBL" id="CEF67319.1"/>
    </source>
</evidence>
<reference evidence="8" key="2">
    <citation type="submission" date="2020-12" db="UniProtKB">
        <authorList>
            <consortium name="WormBaseParasite"/>
        </authorList>
    </citation>
    <scope>IDENTIFICATION</scope>
</reference>
<evidence type="ECO:0000256" key="5">
    <source>
        <dbReference type="SAM" id="Phobius"/>
    </source>
</evidence>
<dbReference type="Proteomes" id="UP000035682">
    <property type="component" value="Unplaced"/>
</dbReference>
<dbReference type="OrthoDB" id="2148490at2759"/>
<dbReference type="InterPro" id="IPR001708">
    <property type="entry name" value="YidC/ALB3/OXA1/COX18"/>
</dbReference>
<evidence type="ECO:0000313" key="8">
    <source>
        <dbReference type="WBParaSite" id="SRAE_2000198300.1"/>
    </source>
</evidence>
<dbReference type="PANTHER" id="PTHR12428:SF65">
    <property type="entry name" value="CYTOCHROME C OXIDASE ASSEMBLY PROTEIN COX18, MITOCHONDRIAL"/>
    <property type="match status" value="1"/>
</dbReference>
<evidence type="ECO:0000256" key="2">
    <source>
        <dbReference type="ARBA" id="ARBA00022692"/>
    </source>
</evidence>
<dbReference type="GO" id="GO:0005743">
    <property type="term" value="C:mitochondrial inner membrane"/>
    <property type="evidence" value="ECO:0007669"/>
    <property type="project" value="TreeGrafter"/>
</dbReference>
<proteinExistence type="predicted"/>